<evidence type="ECO:0000313" key="2">
    <source>
        <dbReference type="EMBL" id="MCP2333651.1"/>
    </source>
</evidence>
<protein>
    <recommendedName>
        <fullName evidence="4">PE family protein</fullName>
    </recommendedName>
</protein>
<evidence type="ECO:0000256" key="1">
    <source>
        <dbReference type="SAM" id="MobiDB-lite"/>
    </source>
</evidence>
<dbReference type="RefSeq" id="WP_026419353.1">
    <property type="nucleotide sequence ID" value="NZ_AUBJ02000001.1"/>
</dbReference>
<proteinExistence type="predicted"/>
<name>A0ABT1JMA2_ACTCY</name>
<evidence type="ECO:0008006" key="4">
    <source>
        <dbReference type="Google" id="ProtNLM"/>
    </source>
</evidence>
<dbReference type="EMBL" id="AUBJ02000001">
    <property type="protein sequence ID" value="MCP2333651.1"/>
    <property type="molecule type" value="Genomic_DNA"/>
</dbReference>
<feature type="compositionally biased region" description="Low complexity" evidence="1">
    <location>
        <begin position="1"/>
        <end position="17"/>
    </location>
</feature>
<keyword evidence="3" id="KW-1185">Reference proteome</keyword>
<feature type="region of interest" description="Disordered" evidence="1">
    <location>
        <begin position="1"/>
        <end position="38"/>
    </location>
</feature>
<gene>
    <name evidence="2" type="ORF">G443_003921</name>
</gene>
<evidence type="ECO:0000313" key="3">
    <source>
        <dbReference type="Proteomes" id="UP000791080"/>
    </source>
</evidence>
<comment type="caution">
    <text evidence="2">The sequence shown here is derived from an EMBL/GenBank/DDBJ whole genome shotgun (WGS) entry which is preliminary data.</text>
</comment>
<reference evidence="2 3" key="2">
    <citation type="submission" date="2022-06" db="EMBL/GenBank/DDBJ databases">
        <title>Genomic Encyclopedia of Type Strains, Phase I: the one thousand microbial genomes (KMG-I) project.</title>
        <authorList>
            <person name="Kyrpides N."/>
        </authorList>
    </citation>
    <scope>NUCLEOTIDE SEQUENCE [LARGE SCALE GENOMIC DNA]</scope>
    <source>
        <strain evidence="2 3">DSM 43889</strain>
    </source>
</reference>
<sequence length="136" mass="14429">MPSSHSPDDGPGPTGHSGPPPSGEDATVPGGGDHLEIEPQAIPELISSLQHALDQLGPQIEHAFNDLRIIPWAGDPVSQNAAERFNERSFGSSAAAFEALCGYRDQLQSAAGSLRMANEQYQVIEGDNSATWDTYC</sequence>
<dbReference type="Proteomes" id="UP000791080">
    <property type="component" value="Unassembled WGS sequence"/>
</dbReference>
<reference evidence="2 3" key="1">
    <citation type="submission" date="2013-07" db="EMBL/GenBank/DDBJ databases">
        <authorList>
            <consortium name="DOE Joint Genome Institute"/>
            <person name="Reeve W."/>
            <person name="Huntemann M."/>
            <person name="Han J."/>
            <person name="Chen A."/>
            <person name="Kyrpides N."/>
            <person name="Mavromatis K."/>
            <person name="Markowitz V."/>
            <person name="Palaniappan K."/>
            <person name="Ivanova N."/>
            <person name="Schaumberg A."/>
            <person name="Pati A."/>
            <person name="Liolios K."/>
            <person name="Nordberg H.P."/>
            <person name="Cantor M.N."/>
            <person name="Hua S.X."/>
            <person name="Woyke T."/>
        </authorList>
    </citation>
    <scope>NUCLEOTIDE SEQUENCE [LARGE SCALE GENOMIC DNA]</scope>
    <source>
        <strain evidence="2 3">DSM 43889</strain>
    </source>
</reference>
<organism evidence="2 3">
    <name type="scientific">Actinoalloteichus caeruleus DSM 43889</name>
    <dbReference type="NCBI Taxonomy" id="1120930"/>
    <lineage>
        <taxon>Bacteria</taxon>
        <taxon>Bacillati</taxon>
        <taxon>Actinomycetota</taxon>
        <taxon>Actinomycetes</taxon>
        <taxon>Pseudonocardiales</taxon>
        <taxon>Pseudonocardiaceae</taxon>
        <taxon>Actinoalloteichus</taxon>
        <taxon>Actinoalloteichus cyanogriseus</taxon>
    </lineage>
</organism>
<accession>A0ABT1JMA2</accession>